<accession>A0AC34GHI3</accession>
<evidence type="ECO:0000313" key="1">
    <source>
        <dbReference type="Proteomes" id="UP000887579"/>
    </source>
</evidence>
<organism evidence="1 2">
    <name type="scientific">Panagrolaimus sp. ES5</name>
    <dbReference type="NCBI Taxonomy" id="591445"/>
    <lineage>
        <taxon>Eukaryota</taxon>
        <taxon>Metazoa</taxon>
        <taxon>Ecdysozoa</taxon>
        <taxon>Nematoda</taxon>
        <taxon>Chromadorea</taxon>
        <taxon>Rhabditida</taxon>
        <taxon>Tylenchina</taxon>
        <taxon>Panagrolaimomorpha</taxon>
        <taxon>Panagrolaimoidea</taxon>
        <taxon>Panagrolaimidae</taxon>
        <taxon>Panagrolaimus</taxon>
    </lineage>
</organism>
<sequence>MHPIEQSEPQDFVAGPFDYKVLKIHIENGYRRAQQPDAGGSNYGLQLAERIADASERTAMASENAANVLGLFLEAVRIGPQKRENTGSSQREPNISSSNLAIDDTDSNPSMVYEPELFDNTPIANTNYDINGSLLEKNMDRIHLSNSSPTIQEQYNIVDYRDPQMEADG</sequence>
<protein>
    <submittedName>
        <fullName evidence="2">Uncharacterized protein</fullName>
    </submittedName>
</protein>
<dbReference type="WBParaSite" id="ES5_v2.g29113.t1">
    <property type="protein sequence ID" value="ES5_v2.g29113.t1"/>
    <property type="gene ID" value="ES5_v2.g29113"/>
</dbReference>
<evidence type="ECO:0000313" key="2">
    <source>
        <dbReference type="WBParaSite" id="ES5_v2.g29113.t1"/>
    </source>
</evidence>
<dbReference type="Proteomes" id="UP000887579">
    <property type="component" value="Unplaced"/>
</dbReference>
<name>A0AC34GHI3_9BILA</name>
<reference evidence="2" key="1">
    <citation type="submission" date="2022-11" db="UniProtKB">
        <authorList>
            <consortium name="WormBaseParasite"/>
        </authorList>
    </citation>
    <scope>IDENTIFICATION</scope>
</reference>
<proteinExistence type="predicted"/>